<dbReference type="KEGG" id="erz:ER308_18455"/>
<feature type="transmembrane region" description="Helical" evidence="1">
    <location>
        <begin position="205"/>
        <end position="226"/>
    </location>
</feature>
<evidence type="ECO:0000313" key="3">
    <source>
        <dbReference type="Proteomes" id="UP000291469"/>
    </source>
</evidence>
<evidence type="ECO:0000256" key="1">
    <source>
        <dbReference type="SAM" id="Phobius"/>
    </source>
</evidence>
<gene>
    <name evidence="2" type="ORF">ER308_18455</name>
</gene>
<feature type="transmembrane region" description="Helical" evidence="1">
    <location>
        <begin position="87"/>
        <end position="107"/>
    </location>
</feature>
<feature type="transmembrane region" description="Helical" evidence="1">
    <location>
        <begin position="52"/>
        <end position="75"/>
    </location>
</feature>
<dbReference type="Proteomes" id="UP000291469">
    <property type="component" value="Chromosome"/>
</dbReference>
<feature type="transmembrane region" description="Helical" evidence="1">
    <location>
        <begin position="168"/>
        <end position="193"/>
    </location>
</feature>
<dbReference type="AlphaFoldDB" id="A0A411YJL8"/>
<dbReference type="OrthoDB" id="5495463at2"/>
<dbReference type="EMBL" id="CP036402">
    <property type="protein sequence ID" value="QBI21352.1"/>
    <property type="molecule type" value="Genomic_DNA"/>
</dbReference>
<dbReference type="RefSeq" id="WP_131156345.1">
    <property type="nucleotide sequence ID" value="NZ_CP036402.1"/>
</dbReference>
<organism evidence="2 3">
    <name type="scientific">Egibacter rhizosphaerae</name>
    <dbReference type="NCBI Taxonomy" id="1670831"/>
    <lineage>
        <taxon>Bacteria</taxon>
        <taxon>Bacillati</taxon>
        <taxon>Actinomycetota</taxon>
        <taxon>Nitriliruptoria</taxon>
        <taxon>Egibacterales</taxon>
        <taxon>Egibacteraceae</taxon>
        <taxon>Egibacter</taxon>
    </lineage>
</organism>
<proteinExistence type="predicted"/>
<keyword evidence="1" id="KW-0812">Transmembrane</keyword>
<name>A0A411YJL8_9ACTN</name>
<reference evidence="2 3" key="1">
    <citation type="submission" date="2019-01" db="EMBL/GenBank/DDBJ databases">
        <title>Egibacter rhizosphaerae EGI 80759T.</title>
        <authorList>
            <person name="Chen D.-D."/>
            <person name="Tian Y."/>
            <person name="Jiao J.-Y."/>
            <person name="Zhang X.-T."/>
            <person name="Zhang Y.-G."/>
            <person name="Zhang Y."/>
            <person name="Xiao M."/>
            <person name="Shu W.-S."/>
            <person name="Li W.-J."/>
        </authorList>
    </citation>
    <scope>NUCLEOTIDE SEQUENCE [LARGE SCALE GENOMIC DNA]</scope>
    <source>
        <strain evidence="2 3">EGI 80759</strain>
    </source>
</reference>
<keyword evidence="3" id="KW-1185">Reference proteome</keyword>
<dbReference type="Pfam" id="PF12679">
    <property type="entry name" value="ABC2_membrane_2"/>
    <property type="match status" value="1"/>
</dbReference>
<protein>
    <recommendedName>
        <fullName evidence="4">ABC transporter permease</fullName>
    </recommendedName>
</protein>
<feature type="transmembrane region" description="Helical" evidence="1">
    <location>
        <begin position="264"/>
        <end position="283"/>
    </location>
</feature>
<evidence type="ECO:0008006" key="4">
    <source>
        <dbReference type="Google" id="ProtNLM"/>
    </source>
</evidence>
<accession>A0A411YJL8</accession>
<evidence type="ECO:0000313" key="2">
    <source>
        <dbReference type="EMBL" id="QBI21352.1"/>
    </source>
</evidence>
<keyword evidence="1" id="KW-1133">Transmembrane helix</keyword>
<keyword evidence="1" id="KW-0472">Membrane</keyword>
<sequence length="292" mass="30623">MSLDPVQRARIHDTGVQAWEGSRRGVVAAVWTLAVHTVQRLLGLRRPFRSKIVPLVVLITAYVPVLVFIGIAVVTPEELARLFVMEGPALLATLLAVTVLFVAVTGPETLCPDRRSGTLALYLASPLSPATYLAAKAAALGVVLLLVTTGPPLLVELGYVLLGLGPDGVGATVAGLVRPVIAGVVLSAFYTTLALAGSSLTDRRAYASVALAALMLGSNALVEIAIELLDVTPWLVLMALLDGPTELAHRIYGESGDAPQVPTGAVLAAVLAWIAAFGGLTWLRYRRGEVTR</sequence>